<dbReference type="Proteomes" id="UP000573327">
    <property type="component" value="Unassembled WGS sequence"/>
</dbReference>
<dbReference type="SMART" id="SM00220">
    <property type="entry name" value="S_TKc"/>
    <property type="match status" value="1"/>
</dbReference>
<keyword evidence="4" id="KW-1185">Reference proteome</keyword>
<keyword evidence="1" id="KW-0479">Metal-binding</keyword>
<protein>
    <recommendedName>
        <fullName evidence="2">Protein kinase domain-containing protein</fullName>
    </recommendedName>
</protein>
<dbReference type="GO" id="GO:0004672">
    <property type="term" value="F:protein kinase activity"/>
    <property type="evidence" value="ECO:0007669"/>
    <property type="project" value="InterPro"/>
</dbReference>
<proteinExistence type="predicted"/>
<dbReference type="GO" id="GO:0005886">
    <property type="term" value="C:plasma membrane"/>
    <property type="evidence" value="ECO:0007669"/>
    <property type="project" value="TreeGrafter"/>
</dbReference>
<dbReference type="InterPro" id="IPR011009">
    <property type="entry name" value="Kinase-like_dom_sf"/>
</dbReference>
<organism evidence="3 4">
    <name type="scientific">Kitasatospora gansuensis</name>
    <dbReference type="NCBI Taxonomy" id="258050"/>
    <lineage>
        <taxon>Bacteria</taxon>
        <taxon>Bacillati</taxon>
        <taxon>Actinomycetota</taxon>
        <taxon>Actinomycetes</taxon>
        <taxon>Kitasatosporales</taxon>
        <taxon>Streptomycetaceae</taxon>
        <taxon>Kitasatospora</taxon>
    </lineage>
</organism>
<dbReference type="SUPFAM" id="SSF56112">
    <property type="entry name" value="Protein kinase-like (PK-like)"/>
    <property type="match status" value="1"/>
</dbReference>
<dbReference type="Gene3D" id="3.30.200.20">
    <property type="entry name" value="Phosphorylase Kinase, domain 1"/>
    <property type="match status" value="1"/>
</dbReference>
<dbReference type="SUPFAM" id="SSF158745">
    <property type="entry name" value="LanC-like"/>
    <property type="match status" value="1"/>
</dbReference>
<dbReference type="GO" id="GO:0005524">
    <property type="term" value="F:ATP binding"/>
    <property type="evidence" value="ECO:0007669"/>
    <property type="project" value="InterPro"/>
</dbReference>
<comment type="caution">
    <text evidence="3">The sequence shown here is derived from an EMBL/GenBank/DDBJ whole genome shotgun (WGS) entry which is preliminary data.</text>
</comment>
<feature type="domain" description="Protein kinase" evidence="2">
    <location>
        <begin position="237"/>
        <end position="499"/>
    </location>
</feature>
<dbReference type="GO" id="GO:0031179">
    <property type="term" value="P:peptide modification"/>
    <property type="evidence" value="ECO:0007669"/>
    <property type="project" value="InterPro"/>
</dbReference>
<name>A0A7W7SH01_9ACTN</name>
<dbReference type="PROSITE" id="PS50011">
    <property type="entry name" value="PROTEIN_KINASE_DOM"/>
    <property type="match status" value="1"/>
</dbReference>
<dbReference type="Gene3D" id="1.10.510.10">
    <property type="entry name" value="Transferase(Phosphotransferase) domain 1"/>
    <property type="match status" value="1"/>
</dbReference>
<accession>A0A7W7SH01</accession>
<evidence type="ECO:0000256" key="1">
    <source>
        <dbReference type="PIRSR" id="PIRSR607822-1"/>
    </source>
</evidence>
<dbReference type="InterPro" id="IPR058053">
    <property type="entry name" value="RamC_C"/>
</dbReference>
<dbReference type="Pfam" id="PF25816">
    <property type="entry name" value="RamC_N"/>
    <property type="match status" value="1"/>
</dbReference>
<feature type="binding site" evidence="1">
    <location>
        <position position="812"/>
    </location>
    <ligand>
        <name>Zn(2+)</name>
        <dbReference type="ChEBI" id="CHEBI:29105"/>
    </ligand>
</feature>
<dbReference type="SMART" id="SM01260">
    <property type="entry name" value="LANC_like"/>
    <property type="match status" value="1"/>
</dbReference>
<dbReference type="PANTHER" id="PTHR12736:SF7">
    <property type="entry name" value="LANC-LIKE PROTEIN 3"/>
    <property type="match status" value="1"/>
</dbReference>
<feature type="binding site" evidence="1">
    <location>
        <position position="811"/>
    </location>
    <ligand>
        <name>Zn(2+)</name>
        <dbReference type="ChEBI" id="CHEBI:29105"/>
    </ligand>
</feature>
<dbReference type="PANTHER" id="PTHR12736">
    <property type="entry name" value="LANC-LIKE PROTEIN"/>
    <property type="match status" value="1"/>
</dbReference>
<sequence>MGAVTPLRTAGGTTSVDVGPAVDGSLTEVARSAVAGTGRRGGGGDWEFTAEALWCTARPAGVATPEQGWKLHISAAGEAAASVLAAVAGVIARDACVFKFAGDLEKLHQVNSRNSERGSAGKFITVYPVDEEQFRRLAAELHLATAEFPGPSVLSDRPYAPGSRVHYRYGVFTRRAELGNDGAYRSMLHAPDGTRVEDVRTASYRCPPWLTDPVEGRGSTPATGERRTGGVLLGGRYALTAAVRHGTKGGVFLGRDTEGGGEGGAEVVVKQARAHIEVDRSGTDARAALRHEAELLGLLAGAELAPGVIDLIEQGDAVYLVQERVPGVALGSWVAGRLRRDGTPDVPWEEARGVALGLVSLVAEVHARGLVLRDLSPGNVMVRPDGSLRLVDLELAAAVGATVGTAGTPGYRAPEQEPAVCQAGFGADLYALGGLFFLLATGHDPLLPPGEGSLEQWLAAAGREGETARRLAPLVLGLRSMDPALRQLPSTEPFLTSFVGATPLRSASPFPEPLVVDGLAQLAATATPERADRLWATVPGGQLTDPCNVQHGAAGVLAVLARAVVVGLPAAETAAVAAGWIERRVAAEPTVLPGLHFGRSGVAWALLDAAEALGDAELARRAVKLAQDVPIRWPNPDVCHGAAGAGFLQLRLHRSTGDATYLGRAADCAATLLASAEREPYGLTWPVPKGFDSVFAGAGQLGYAHGVAGVGAFLLATGEVTGDQRILDGAAEAVRTLAATVRQDGAAAWWPQGAGDPPHVRLAHWCSGSSGVGSFLVRYWRATGDETAHRLALAAGQAVLDARWHSGVSACHGLAGNGEYLLDLAEATGEQRFRTGAEELAGLIAARAVRRDGRLVLPDETGLSSTPAYGTGTSGPLAFLLRLRYGGPRLWLDPQPPALQH</sequence>
<evidence type="ECO:0000313" key="4">
    <source>
        <dbReference type="Proteomes" id="UP000573327"/>
    </source>
</evidence>
<dbReference type="GO" id="GO:0046872">
    <property type="term" value="F:metal ion binding"/>
    <property type="evidence" value="ECO:0007669"/>
    <property type="project" value="UniProtKB-KW"/>
</dbReference>
<dbReference type="Pfam" id="PF00069">
    <property type="entry name" value="Pkinase"/>
    <property type="match status" value="1"/>
</dbReference>
<dbReference type="InterPro" id="IPR057929">
    <property type="entry name" value="RamC_N"/>
</dbReference>
<dbReference type="Pfam" id="PF05147">
    <property type="entry name" value="LANC_like"/>
    <property type="match status" value="1"/>
</dbReference>
<feature type="binding site" evidence="1">
    <location>
        <position position="766"/>
    </location>
    <ligand>
        <name>Zn(2+)</name>
        <dbReference type="ChEBI" id="CHEBI:29105"/>
    </ligand>
</feature>
<evidence type="ECO:0000259" key="2">
    <source>
        <dbReference type="PROSITE" id="PS50011"/>
    </source>
</evidence>
<evidence type="ECO:0000313" key="3">
    <source>
        <dbReference type="EMBL" id="MBB4949778.1"/>
    </source>
</evidence>
<dbReference type="PRINTS" id="PR01950">
    <property type="entry name" value="LANCSUPER"/>
</dbReference>
<dbReference type="InterPro" id="IPR007822">
    <property type="entry name" value="LANC-like"/>
</dbReference>
<keyword evidence="1" id="KW-0862">Zinc</keyword>
<gene>
    <name evidence="3" type="ORF">F4556_005313</name>
</gene>
<dbReference type="CDD" id="cd04791">
    <property type="entry name" value="LanC_SerThrkinase"/>
    <property type="match status" value="1"/>
</dbReference>
<dbReference type="Gene3D" id="1.50.10.20">
    <property type="match status" value="1"/>
</dbReference>
<dbReference type="EMBL" id="JACHJR010000001">
    <property type="protein sequence ID" value="MBB4949778.1"/>
    <property type="molecule type" value="Genomic_DNA"/>
</dbReference>
<dbReference type="NCBIfam" id="NF038150">
    <property type="entry name" value="lanthi_synth_IV"/>
    <property type="match status" value="1"/>
</dbReference>
<dbReference type="RefSeq" id="WP_184920374.1">
    <property type="nucleotide sequence ID" value="NZ_JACHJR010000001.1"/>
</dbReference>
<dbReference type="AlphaFoldDB" id="A0A7W7SH01"/>
<reference evidence="3 4" key="1">
    <citation type="submission" date="2020-08" db="EMBL/GenBank/DDBJ databases">
        <title>Sequencing the genomes of 1000 actinobacteria strains.</title>
        <authorList>
            <person name="Klenk H.-P."/>
        </authorList>
    </citation>
    <scope>NUCLEOTIDE SEQUENCE [LARGE SCALE GENOMIC DNA]</scope>
    <source>
        <strain evidence="3 4">DSM 44786</strain>
    </source>
</reference>
<dbReference type="InterPro" id="IPR000719">
    <property type="entry name" value="Prot_kinase_dom"/>
</dbReference>